<reference evidence="2" key="1">
    <citation type="submission" date="2021-02" db="EMBL/GenBank/DDBJ databases">
        <title>First Annotated Genome of the Yellow-green Alga Tribonema minus.</title>
        <authorList>
            <person name="Mahan K.M."/>
        </authorList>
    </citation>
    <scope>NUCLEOTIDE SEQUENCE</scope>
    <source>
        <strain evidence="2">UTEX B ZZ1240</strain>
    </source>
</reference>
<evidence type="ECO:0000256" key="1">
    <source>
        <dbReference type="SAM" id="Coils"/>
    </source>
</evidence>
<protein>
    <submittedName>
        <fullName evidence="2">Uncharacterized protein</fullName>
    </submittedName>
</protein>
<keyword evidence="3" id="KW-1185">Reference proteome</keyword>
<dbReference type="Proteomes" id="UP000664859">
    <property type="component" value="Unassembled WGS sequence"/>
</dbReference>
<evidence type="ECO:0000313" key="2">
    <source>
        <dbReference type="EMBL" id="KAG5180393.1"/>
    </source>
</evidence>
<gene>
    <name evidence="2" type="ORF">JKP88DRAFT_349507</name>
</gene>
<proteinExistence type="predicted"/>
<feature type="coiled-coil region" evidence="1">
    <location>
        <begin position="458"/>
        <end position="485"/>
    </location>
</feature>
<keyword evidence="1" id="KW-0175">Coiled coil</keyword>
<accession>A0A835Z1A0</accession>
<name>A0A835Z1A0_9STRA</name>
<comment type="caution">
    <text evidence="2">The sequence shown here is derived from an EMBL/GenBank/DDBJ whole genome shotgun (WGS) entry which is preliminary data.</text>
</comment>
<dbReference type="PROSITE" id="PS51257">
    <property type="entry name" value="PROKAR_LIPOPROTEIN"/>
    <property type="match status" value="1"/>
</dbReference>
<organism evidence="2 3">
    <name type="scientific">Tribonema minus</name>
    <dbReference type="NCBI Taxonomy" id="303371"/>
    <lineage>
        <taxon>Eukaryota</taxon>
        <taxon>Sar</taxon>
        <taxon>Stramenopiles</taxon>
        <taxon>Ochrophyta</taxon>
        <taxon>PX clade</taxon>
        <taxon>Xanthophyceae</taxon>
        <taxon>Tribonematales</taxon>
        <taxon>Tribonemataceae</taxon>
        <taxon>Tribonema</taxon>
    </lineage>
</organism>
<sequence length="487" mass="49932">MERRRAAACGGAAGGSCGVPDARSSMCTGFTRSVGGQARKLAFKSTANGPRGLLNTSHRVRAPVIGAAAGGAGWQLVSEFCAAQDASARALAKQLLGARLPPIGRALVSGSGPVQLVLAKAGWSGTDAGLLVGYHAGLLPLAVAATIAGQLACLAVTYALLRTLLAGGAEVRRDPAALRAPSAAPPSLREVADWAAFNATRSAVDRVAAQRNATLAFGGAGGAHPGVGGHAAQPLAARDLGVSLLTALYRKPPALAPAAAAAATAAAMRIDALAEVRGFDLSSTSGQLLAQAVVEGMARGGGADGGGGYGETARPLTALLDARMLAELREMEGTRVGGYTLVSTRGGRDPAVTRMAAAAALAGPRWALLAAVLLRVRPAAAATGVASGIALSAMAVASLVTAGQAHAAVLYCVVRDCVGSPARALLQVRGVRRVEWLMRLLVGKYLLLELQRTFKRSLQRSRARRLQLQHQRQQLQQQYEDQEQQQR</sequence>
<dbReference type="AlphaFoldDB" id="A0A835Z1A0"/>
<dbReference type="EMBL" id="JAFCMP010000390">
    <property type="protein sequence ID" value="KAG5180393.1"/>
    <property type="molecule type" value="Genomic_DNA"/>
</dbReference>
<evidence type="ECO:0000313" key="3">
    <source>
        <dbReference type="Proteomes" id="UP000664859"/>
    </source>
</evidence>